<proteinExistence type="predicted"/>
<accession>A0ACC1C1T7</accession>
<sequence>MLALSPLSYFRYILNKLQNYLRNSLHYLGFICWITAQCPHHSGQLIHNKDPIPPWTQTAPLVITVLRGALSFMEGLKMAGLHKGVSSINILKKQLDKTLPTDTDTDNIKAFMDEQSVDIPLDPN</sequence>
<dbReference type="EMBL" id="CM047898">
    <property type="protein sequence ID" value="KAJ0105927.1"/>
    <property type="molecule type" value="Genomic_DNA"/>
</dbReference>
<evidence type="ECO:0000313" key="2">
    <source>
        <dbReference type="Proteomes" id="UP001164250"/>
    </source>
</evidence>
<dbReference type="Proteomes" id="UP001164250">
    <property type="component" value="Chromosome 2"/>
</dbReference>
<evidence type="ECO:0000313" key="1">
    <source>
        <dbReference type="EMBL" id="KAJ0105927.1"/>
    </source>
</evidence>
<comment type="caution">
    <text evidence="1">The sequence shown here is derived from an EMBL/GenBank/DDBJ whole genome shotgun (WGS) entry which is preliminary data.</text>
</comment>
<protein>
    <submittedName>
        <fullName evidence="1">Uncharacterized protein</fullName>
    </submittedName>
</protein>
<gene>
    <name evidence="1" type="ORF">Patl1_17915</name>
</gene>
<reference evidence="2" key="1">
    <citation type="journal article" date="2023" name="G3 (Bethesda)">
        <title>Genome assembly and association tests identify interacting loci associated with vigor, precocity, and sex in interspecific pistachio rootstocks.</title>
        <authorList>
            <person name="Palmer W."/>
            <person name="Jacygrad E."/>
            <person name="Sagayaradj S."/>
            <person name="Cavanaugh K."/>
            <person name="Han R."/>
            <person name="Bertier L."/>
            <person name="Beede B."/>
            <person name="Kafkas S."/>
            <person name="Golino D."/>
            <person name="Preece J."/>
            <person name="Michelmore R."/>
        </authorList>
    </citation>
    <scope>NUCLEOTIDE SEQUENCE [LARGE SCALE GENOMIC DNA]</scope>
</reference>
<organism evidence="1 2">
    <name type="scientific">Pistacia atlantica</name>
    <dbReference type="NCBI Taxonomy" id="434234"/>
    <lineage>
        <taxon>Eukaryota</taxon>
        <taxon>Viridiplantae</taxon>
        <taxon>Streptophyta</taxon>
        <taxon>Embryophyta</taxon>
        <taxon>Tracheophyta</taxon>
        <taxon>Spermatophyta</taxon>
        <taxon>Magnoliopsida</taxon>
        <taxon>eudicotyledons</taxon>
        <taxon>Gunneridae</taxon>
        <taxon>Pentapetalae</taxon>
        <taxon>rosids</taxon>
        <taxon>malvids</taxon>
        <taxon>Sapindales</taxon>
        <taxon>Anacardiaceae</taxon>
        <taxon>Pistacia</taxon>
    </lineage>
</organism>
<keyword evidence="2" id="KW-1185">Reference proteome</keyword>
<name>A0ACC1C1T7_9ROSI</name>